<dbReference type="Pfam" id="PF02580">
    <property type="entry name" value="Tyr_Deacylase"/>
    <property type="match status" value="1"/>
</dbReference>
<keyword evidence="5" id="KW-0378">Hydrolase</keyword>
<dbReference type="FunFam" id="3.50.80.10:FF:000001">
    <property type="entry name" value="D-aminoacyl-tRNA deacylase"/>
    <property type="match status" value="1"/>
</dbReference>
<dbReference type="GO" id="GO:0000049">
    <property type="term" value="F:tRNA binding"/>
    <property type="evidence" value="ECO:0007669"/>
    <property type="project" value="UniProtKB-KW"/>
</dbReference>
<dbReference type="PANTHER" id="PTHR10472">
    <property type="entry name" value="D-TYROSYL-TRNA TYR DEACYLASE"/>
    <property type="match status" value="1"/>
</dbReference>
<evidence type="ECO:0000256" key="2">
    <source>
        <dbReference type="ARBA" id="ARBA00013056"/>
    </source>
</evidence>
<evidence type="ECO:0000256" key="3">
    <source>
        <dbReference type="ARBA" id="ARBA00047676"/>
    </source>
</evidence>
<accession>A0A7R8Z8H1</accession>
<protein>
    <recommendedName>
        <fullName evidence="2 5">D-aminoacyl-tRNA deacylase</fullName>
        <ecNumber evidence="2 5">3.1.1.96</ecNumber>
    </recommendedName>
</protein>
<comment type="catalytic activity">
    <reaction evidence="4">
        <text>a D-aminoacyl-tRNA + H2O = a tRNA + a D-alpha-amino acid + H(+)</text>
        <dbReference type="Rhea" id="RHEA:13953"/>
        <dbReference type="Rhea" id="RHEA-COMP:10123"/>
        <dbReference type="Rhea" id="RHEA-COMP:10124"/>
        <dbReference type="ChEBI" id="CHEBI:15377"/>
        <dbReference type="ChEBI" id="CHEBI:15378"/>
        <dbReference type="ChEBI" id="CHEBI:59871"/>
        <dbReference type="ChEBI" id="CHEBI:78442"/>
        <dbReference type="ChEBI" id="CHEBI:79333"/>
        <dbReference type="EC" id="3.1.1.96"/>
    </reaction>
</comment>
<keyword evidence="5" id="KW-0820">tRNA-binding</keyword>
<dbReference type="CDD" id="cd00563">
    <property type="entry name" value="Dtyr_deacylase"/>
    <property type="match status" value="1"/>
</dbReference>
<comment type="subcellular location">
    <subcellularLocation>
        <location evidence="5">Cytoplasm</location>
    </subcellularLocation>
</comment>
<dbReference type="HAMAP" id="MF_00518">
    <property type="entry name" value="Deacylase_Dtd"/>
    <property type="match status" value="1"/>
</dbReference>
<dbReference type="Gene3D" id="3.50.80.10">
    <property type="entry name" value="D-tyrosyl-tRNA(Tyr) deacylase"/>
    <property type="match status" value="1"/>
</dbReference>
<dbReference type="InterPro" id="IPR003732">
    <property type="entry name" value="Daa-tRNA_deacyls_DTD"/>
</dbReference>
<dbReference type="GO" id="GO:0005737">
    <property type="term" value="C:cytoplasm"/>
    <property type="evidence" value="ECO:0007669"/>
    <property type="project" value="UniProtKB-SubCell"/>
</dbReference>
<dbReference type="EMBL" id="OA566083">
    <property type="protein sequence ID" value="CAD7198257.1"/>
    <property type="molecule type" value="Genomic_DNA"/>
</dbReference>
<proteinExistence type="inferred from homology"/>
<dbReference type="EC" id="3.1.1.96" evidence="2 5"/>
<keyword evidence="5" id="KW-0963">Cytoplasm</keyword>
<evidence type="ECO:0000256" key="5">
    <source>
        <dbReference type="RuleBase" id="RU003470"/>
    </source>
</evidence>
<evidence type="ECO:0000313" key="6">
    <source>
        <dbReference type="EMBL" id="CAD7198257.1"/>
    </source>
</evidence>
<dbReference type="NCBIfam" id="TIGR00256">
    <property type="entry name" value="D-aminoacyl-tRNA deacylase"/>
    <property type="match status" value="1"/>
</dbReference>
<name>A0A7R8Z8H1_TIMDO</name>
<sequence length="159" mass="18124">MKAIIQRVVQASVSVEDELINSIGKGLCVLIGISRDDTKKDMEYIARKLLNLRLFENEEGKKWDVSVKDKRLEILCISQFTLYSVLKGNKPDFHNAMSGDTSEQFYNEFLALLRSQYQPDLVKDGKFGAYMQVLIQNDGPVTVELESQSQNKQQSNNKD</sequence>
<keyword evidence="5" id="KW-0694">RNA-binding</keyword>
<dbReference type="SUPFAM" id="SSF69500">
    <property type="entry name" value="DTD-like"/>
    <property type="match status" value="1"/>
</dbReference>
<reference evidence="6" key="1">
    <citation type="submission" date="2020-11" db="EMBL/GenBank/DDBJ databases">
        <authorList>
            <person name="Tran Van P."/>
        </authorList>
    </citation>
    <scope>NUCLEOTIDE SEQUENCE</scope>
</reference>
<gene>
    <name evidence="6" type="ORF">TDIB3V08_LOCUS4540</name>
</gene>
<comment type="similarity">
    <text evidence="1 5">Belongs to the DTD family.</text>
</comment>
<comment type="catalytic activity">
    <reaction evidence="3">
        <text>glycyl-tRNA(Ala) + H2O = tRNA(Ala) + glycine + H(+)</text>
        <dbReference type="Rhea" id="RHEA:53744"/>
        <dbReference type="Rhea" id="RHEA-COMP:9657"/>
        <dbReference type="Rhea" id="RHEA-COMP:13640"/>
        <dbReference type="ChEBI" id="CHEBI:15377"/>
        <dbReference type="ChEBI" id="CHEBI:15378"/>
        <dbReference type="ChEBI" id="CHEBI:57305"/>
        <dbReference type="ChEBI" id="CHEBI:78442"/>
        <dbReference type="ChEBI" id="CHEBI:78522"/>
        <dbReference type="EC" id="3.1.1.96"/>
    </reaction>
</comment>
<organism evidence="6">
    <name type="scientific">Timema douglasi</name>
    <name type="common">Walking stick</name>
    <dbReference type="NCBI Taxonomy" id="61478"/>
    <lineage>
        <taxon>Eukaryota</taxon>
        <taxon>Metazoa</taxon>
        <taxon>Ecdysozoa</taxon>
        <taxon>Arthropoda</taxon>
        <taxon>Hexapoda</taxon>
        <taxon>Insecta</taxon>
        <taxon>Pterygota</taxon>
        <taxon>Neoptera</taxon>
        <taxon>Polyneoptera</taxon>
        <taxon>Phasmatodea</taxon>
        <taxon>Timematodea</taxon>
        <taxon>Timematoidea</taxon>
        <taxon>Timematidae</taxon>
        <taxon>Timema</taxon>
    </lineage>
</organism>
<dbReference type="AlphaFoldDB" id="A0A7R8Z8H1"/>
<dbReference type="PANTHER" id="PTHR10472:SF5">
    <property type="entry name" value="D-AMINOACYL-TRNA DEACYLASE 1"/>
    <property type="match status" value="1"/>
</dbReference>
<dbReference type="InterPro" id="IPR023509">
    <property type="entry name" value="DTD-like_sf"/>
</dbReference>
<evidence type="ECO:0000256" key="1">
    <source>
        <dbReference type="ARBA" id="ARBA00009673"/>
    </source>
</evidence>
<evidence type="ECO:0000256" key="4">
    <source>
        <dbReference type="ARBA" id="ARBA00048018"/>
    </source>
</evidence>
<dbReference type="GO" id="GO:0051500">
    <property type="term" value="F:D-tyrosyl-tRNA(Tyr) deacylase activity"/>
    <property type="evidence" value="ECO:0007669"/>
    <property type="project" value="TreeGrafter"/>
</dbReference>